<comment type="caution">
    <text evidence="2">The sequence shown here is derived from an EMBL/GenBank/DDBJ whole genome shotgun (WGS) entry which is preliminary data.</text>
</comment>
<accession>A0ABD3QLM3</accession>
<gene>
    <name evidence="2" type="ORF">ACHAWO_003086</name>
</gene>
<evidence type="ECO:0000256" key="1">
    <source>
        <dbReference type="SAM" id="Coils"/>
    </source>
</evidence>
<dbReference type="AlphaFoldDB" id="A0ABD3QLM3"/>
<dbReference type="Proteomes" id="UP001530400">
    <property type="component" value="Unassembled WGS sequence"/>
</dbReference>
<reference evidence="2 3" key="1">
    <citation type="submission" date="2024-10" db="EMBL/GenBank/DDBJ databases">
        <title>Updated reference genomes for cyclostephanoid diatoms.</title>
        <authorList>
            <person name="Roberts W.R."/>
            <person name="Alverson A.J."/>
        </authorList>
    </citation>
    <scope>NUCLEOTIDE SEQUENCE [LARGE SCALE GENOMIC DNA]</scope>
    <source>
        <strain evidence="2 3">AJA010-31</strain>
    </source>
</reference>
<evidence type="ECO:0000313" key="3">
    <source>
        <dbReference type="Proteomes" id="UP001530400"/>
    </source>
</evidence>
<name>A0ABD3QLM3_9STRA</name>
<keyword evidence="1" id="KW-0175">Coiled coil</keyword>
<feature type="coiled-coil region" evidence="1">
    <location>
        <begin position="91"/>
        <end position="279"/>
    </location>
</feature>
<proteinExistence type="predicted"/>
<organism evidence="2 3">
    <name type="scientific">Cyclotella atomus</name>
    <dbReference type="NCBI Taxonomy" id="382360"/>
    <lineage>
        <taxon>Eukaryota</taxon>
        <taxon>Sar</taxon>
        <taxon>Stramenopiles</taxon>
        <taxon>Ochrophyta</taxon>
        <taxon>Bacillariophyta</taxon>
        <taxon>Coscinodiscophyceae</taxon>
        <taxon>Thalassiosirophycidae</taxon>
        <taxon>Stephanodiscales</taxon>
        <taxon>Stephanodiscaceae</taxon>
        <taxon>Cyclotella</taxon>
    </lineage>
</organism>
<protein>
    <submittedName>
        <fullName evidence="2">Uncharacterized protein</fullName>
    </submittedName>
</protein>
<sequence>MMVNQAEKSVSLALEVSKQKDELAILRQEAAAFRSTLLKGINGGVEDSKNYEHVSLEDLLRIRLQEGTSASAAADDLPSQKSIKEESVGVIRRLEQMAAEEKERSDELEARCIALKDEVAAAIKQNEGVENLHVRISQMNERLRNEREQKSKLSKELNEETKKVEALSDHIEKLMIHLKHEAISKARSLSDQSKLQRELDSTNVRIEHLEKKNDRKDKAIADLRETGKLLEDQLRLMDEKYMDIRSKLDWTRTQTNKICKQKEQELLQLREKFSLLEDKNDVSRSV</sequence>
<evidence type="ECO:0000313" key="2">
    <source>
        <dbReference type="EMBL" id="KAL3800421.1"/>
    </source>
</evidence>
<keyword evidence="3" id="KW-1185">Reference proteome</keyword>
<dbReference type="EMBL" id="JALLPJ020000158">
    <property type="protein sequence ID" value="KAL3800421.1"/>
    <property type="molecule type" value="Genomic_DNA"/>
</dbReference>